<evidence type="ECO:0000313" key="3">
    <source>
        <dbReference type="Proteomes" id="UP001595999"/>
    </source>
</evidence>
<feature type="transmembrane region" description="Helical" evidence="1">
    <location>
        <begin position="80"/>
        <end position="100"/>
    </location>
</feature>
<keyword evidence="3" id="KW-1185">Reference proteome</keyword>
<dbReference type="Proteomes" id="UP001595999">
    <property type="component" value="Unassembled WGS sequence"/>
</dbReference>
<gene>
    <name evidence="2" type="ORF">ACFO0R_11745</name>
</gene>
<feature type="transmembrane region" description="Helical" evidence="1">
    <location>
        <begin position="131"/>
        <end position="150"/>
    </location>
</feature>
<keyword evidence="1" id="KW-0812">Transmembrane</keyword>
<dbReference type="EMBL" id="JBHSEK010000006">
    <property type="protein sequence ID" value="MFC4490296.1"/>
    <property type="molecule type" value="Genomic_DNA"/>
</dbReference>
<evidence type="ECO:0000256" key="1">
    <source>
        <dbReference type="SAM" id="Phobius"/>
    </source>
</evidence>
<organism evidence="2 3">
    <name type="scientific">Chromobacterium aquaticum</name>
    <dbReference type="NCBI Taxonomy" id="467180"/>
    <lineage>
        <taxon>Bacteria</taxon>
        <taxon>Pseudomonadati</taxon>
        <taxon>Pseudomonadota</taxon>
        <taxon>Betaproteobacteria</taxon>
        <taxon>Neisseriales</taxon>
        <taxon>Chromobacteriaceae</taxon>
        <taxon>Chromobacterium</taxon>
    </lineage>
</organism>
<feature type="transmembrane region" description="Helical" evidence="1">
    <location>
        <begin position="46"/>
        <end position="68"/>
    </location>
</feature>
<name>A0ABV8ZTY2_9NEIS</name>
<protein>
    <recommendedName>
        <fullName evidence="4">DUF2269 domain-containing protein</fullName>
    </recommendedName>
</protein>
<dbReference type="RefSeq" id="WP_231462685.1">
    <property type="nucleotide sequence ID" value="NZ_JAJOHW010000082.1"/>
</dbReference>
<keyword evidence="1" id="KW-1133">Transmembrane helix</keyword>
<evidence type="ECO:0000313" key="2">
    <source>
        <dbReference type="EMBL" id="MFC4490296.1"/>
    </source>
</evidence>
<reference evidence="3" key="1">
    <citation type="journal article" date="2019" name="Int. J. Syst. Evol. Microbiol.">
        <title>The Global Catalogue of Microorganisms (GCM) 10K type strain sequencing project: providing services to taxonomists for standard genome sequencing and annotation.</title>
        <authorList>
            <consortium name="The Broad Institute Genomics Platform"/>
            <consortium name="The Broad Institute Genome Sequencing Center for Infectious Disease"/>
            <person name="Wu L."/>
            <person name="Ma J."/>
        </authorList>
    </citation>
    <scope>NUCLEOTIDE SEQUENCE [LARGE SCALE GENOMIC DNA]</scope>
    <source>
        <strain evidence="3">CGMCC 4.7608</strain>
    </source>
</reference>
<feature type="transmembrane region" description="Helical" evidence="1">
    <location>
        <begin position="7"/>
        <end position="26"/>
    </location>
</feature>
<proteinExistence type="predicted"/>
<sequence>MNRTLKLIHFIALALFLGSILAWVVLSETSPTTPALLAQTRQQIQTGTWALTVPGLWLILCSGLLLGYRRYGPRNRFFQLKLGLTLLILLNASLVVVPAVDQANQLAQAALLNGSGGALGADFHAATLREAIGGGLNILLILATAAVGVWRSGSRGRFKADAPGVNAGAAAEIR</sequence>
<comment type="caution">
    <text evidence="2">The sequence shown here is derived from an EMBL/GenBank/DDBJ whole genome shotgun (WGS) entry which is preliminary data.</text>
</comment>
<evidence type="ECO:0008006" key="4">
    <source>
        <dbReference type="Google" id="ProtNLM"/>
    </source>
</evidence>
<keyword evidence="1" id="KW-0472">Membrane</keyword>
<accession>A0ABV8ZTY2</accession>